<protein>
    <recommendedName>
        <fullName evidence="4">Peptidase S74 domain-containing protein</fullName>
    </recommendedName>
</protein>
<feature type="non-terminal residue" evidence="2">
    <location>
        <position position="366"/>
    </location>
</feature>
<organism evidence="2 3">
    <name type="scientific">Candidatus Nomurabacteria bacterium CG_4_9_14_0_2_um_filter_32_10</name>
    <dbReference type="NCBI Taxonomy" id="1974729"/>
    <lineage>
        <taxon>Bacteria</taxon>
        <taxon>Candidatus Nomuraibacteriota</taxon>
    </lineage>
</organism>
<name>A0A2J0N2P1_9BACT</name>
<dbReference type="Proteomes" id="UP000231300">
    <property type="component" value="Unassembled WGS sequence"/>
</dbReference>
<dbReference type="EMBL" id="PFRK01000053">
    <property type="protein sequence ID" value="PJC49143.1"/>
    <property type="molecule type" value="Genomic_DNA"/>
</dbReference>
<reference evidence="3" key="1">
    <citation type="submission" date="2017-09" db="EMBL/GenBank/DDBJ databases">
        <title>Depth-based differentiation of microbial function through sediment-hosted aquifers and enrichment of novel symbionts in the deep terrestrial subsurface.</title>
        <authorList>
            <person name="Probst A.J."/>
            <person name="Ladd B."/>
            <person name="Jarett J.K."/>
            <person name="Geller-Mcgrath D.E."/>
            <person name="Sieber C.M.K."/>
            <person name="Emerson J.B."/>
            <person name="Anantharaman K."/>
            <person name="Thomas B.C."/>
            <person name="Malmstrom R."/>
            <person name="Stieglmeier M."/>
            <person name="Klingl A."/>
            <person name="Woyke T."/>
            <person name="Ryan C.M."/>
            <person name="Banfield J.F."/>
        </authorList>
    </citation>
    <scope>NUCLEOTIDE SEQUENCE [LARGE SCALE GENOMIC DNA]</scope>
</reference>
<comment type="caution">
    <text evidence="2">The sequence shown here is derived from an EMBL/GenBank/DDBJ whole genome shotgun (WGS) entry which is preliminary data.</text>
</comment>
<evidence type="ECO:0008006" key="4">
    <source>
        <dbReference type="Google" id="ProtNLM"/>
    </source>
</evidence>
<accession>A0A2J0N2P1</accession>
<feature type="signal peptide" evidence="1">
    <location>
        <begin position="1"/>
        <end position="32"/>
    </location>
</feature>
<evidence type="ECO:0000256" key="1">
    <source>
        <dbReference type="SAM" id="SignalP"/>
    </source>
</evidence>
<evidence type="ECO:0000313" key="2">
    <source>
        <dbReference type="EMBL" id="PJC49143.1"/>
    </source>
</evidence>
<dbReference type="AlphaFoldDB" id="A0A2J0N2P1"/>
<proteinExistence type="predicted"/>
<feature type="chain" id="PRO_5014324202" description="Peptidase S74 domain-containing protein" evidence="1">
    <location>
        <begin position="33"/>
        <end position="366"/>
    </location>
</feature>
<keyword evidence="1" id="KW-0732">Signal</keyword>
<evidence type="ECO:0000313" key="3">
    <source>
        <dbReference type="Proteomes" id="UP000231300"/>
    </source>
</evidence>
<gene>
    <name evidence="2" type="ORF">CO033_03170</name>
</gene>
<sequence>MFAFIKNNKTIATIAATILLVFVLFPSNISSAAINKQINYQGKLTNSSGVAVTNGTYNMEFKLYTVDTGGVAIWTETRIDANKVQVTSGLFSVLLGEVTALTSVDFNQTLYLGVNIGGTGTPGWDGEMTPRKKLGAVPTAILSESAINIIGGVAGAVPYQSATDTTLFSAAGTTGQALISGGTNSPTWFAPTAGSILFAGASGILAQDNSNFFWDNTNKRLGIGTTAPLKLLSMSKLAGDAVLRIENTGNGNSSGIDFIRERQSGTGQDGGSIFIDSDTATNNALLYIQAQSASVSSGVTGALAASNGVRLLLRGGTGIFSIENGATESMRIVANGNVGIGTTNPGVKLSLGTGTGAKLGVYENGT</sequence>